<dbReference type="AlphaFoldDB" id="A0A1G5S4H6"/>
<evidence type="ECO:0000256" key="5">
    <source>
        <dbReference type="ARBA" id="ARBA00023014"/>
    </source>
</evidence>
<protein>
    <submittedName>
        <fullName evidence="7">Carbon-monoxide dehydrogenase small subunit</fullName>
    </submittedName>
</protein>
<dbReference type="InterPro" id="IPR012675">
    <property type="entry name" value="Beta-grasp_dom_sf"/>
</dbReference>
<sequence>MVINAVVNGVTVQRECNPTMRLLDFLRDEMDLKSVKEGCGEGECGSCTVLFDREAVTSCTMMAGQINGHEVTTVEGLDHAGELESLVNAFVSAGAIQCGYCTPGMLISTKALLYKNPNPTEDEIKRALEGNLCRCTGYNKIVGAIKLVRGETND</sequence>
<evidence type="ECO:0000313" key="8">
    <source>
        <dbReference type="Proteomes" id="UP000199208"/>
    </source>
</evidence>
<keyword evidence="5" id="KW-0411">Iron-sulfur</keyword>
<dbReference type="InterPro" id="IPR036010">
    <property type="entry name" value="2Fe-2S_ferredoxin-like_sf"/>
</dbReference>
<evidence type="ECO:0000259" key="6">
    <source>
        <dbReference type="PROSITE" id="PS51085"/>
    </source>
</evidence>
<evidence type="ECO:0000313" key="7">
    <source>
        <dbReference type="EMBL" id="SCZ81078.1"/>
    </source>
</evidence>
<dbReference type="InterPro" id="IPR051452">
    <property type="entry name" value="Diverse_Oxidoreductases"/>
</dbReference>
<dbReference type="Gene3D" id="1.10.150.120">
    <property type="entry name" value="[2Fe-2S]-binding domain"/>
    <property type="match status" value="1"/>
</dbReference>
<dbReference type="Proteomes" id="UP000199208">
    <property type="component" value="Unassembled WGS sequence"/>
</dbReference>
<dbReference type="PROSITE" id="PS00197">
    <property type="entry name" value="2FE2S_FER_1"/>
    <property type="match status" value="1"/>
</dbReference>
<dbReference type="STRING" id="1120920.SAMN03080599_02596"/>
<dbReference type="Pfam" id="PF00111">
    <property type="entry name" value="Fer2"/>
    <property type="match status" value="1"/>
</dbReference>
<gene>
    <name evidence="7" type="ORF">SAMN03080599_02596</name>
</gene>
<dbReference type="InterPro" id="IPR002888">
    <property type="entry name" value="2Fe-2S-bd"/>
</dbReference>
<proteinExistence type="predicted"/>
<dbReference type="OrthoDB" id="9796880at2"/>
<keyword evidence="4" id="KW-0408">Iron</keyword>
<feature type="domain" description="2Fe-2S ferredoxin-type" evidence="6">
    <location>
        <begin position="1"/>
        <end position="77"/>
    </location>
</feature>
<evidence type="ECO:0000256" key="1">
    <source>
        <dbReference type="ARBA" id="ARBA00022714"/>
    </source>
</evidence>
<accession>A0A1G5S4H6</accession>
<dbReference type="SUPFAM" id="SSF47741">
    <property type="entry name" value="CO dehydrogenase ISP C-domain like"/>
    <property type="match status" value="1"/>
</dbReference>
<name>A0A1G5S4H6_9FIRM</name>
<dbReference type="PANTHER" id="PTHR44379:SF5">
    <property type="entry name" value="OXIDOREDUCTASE WITH IRON-SULFUR SUBUNIT"/>
    <property type="match status" value="1"/>
</dbReference>
<organism evidence="7 8">
    <name type="scientific">Acidaminobacter hydrogenoformans DSM 2784</name>
    <dbReference type="NCBI Taxonomy" id="1120920"/>
    <lineage>
        <taxon>Bacteria</taxon>
        <taxon>Bacillati</taxon>
        <taxon>Bacillota</taxon>
        <taxon>Clostridia</taxon>
        <taxon>Peptostreptococcales</taxon>
        <taxon>Acidaminobacteraceae</taxon>
        <taxon>Acidaminobacter</taxon>
    </lineage>
</organism>
<dbReference type="CDD" id="cd00207">
    <property type="entry name" value="fer2"/>
    <property type="match status" value="1"/>
</dbReference>
<dbReference type="Pfam" id="PF01799">
    <property type="entry name" value="Fer2_2"/>
    <property type="match status" value="1"/>
</dbReference>
<dbReference type="SUPFAM" id="SSF54292">
    <property type="entry name" value="2Fe-2S ferredoxin-like"/>
    <property type="match status" value="1"/>
</dbReference>
<dbReference type="GO" id="GO:0051537">
    <property type="term" value="F:2 iron, 2 sulfur cluster binding"/>
    <property type="evidence" value="ECO:0007669"/>
    <property type="project" value="UniProtKB-KW"/>
</dbReference>
<dbReference type="PANTHER" id="PTHR44379">
    <property type="entry name" value="OXIDOREDUCTASE WITH IRON-SULFUR SUBUNIT"/>
    <property type="match status" value="1"/>
</dbReference>
<dbReference type="Gene3D" id="3.10.20.30">
    <property type="match status" value="1"/>
</dbReference>
<dbReference type="InterPro" id="IPR036884">
    <property type="entry name" value="2Fe-2S-bd_dom_sf"/>
</dbReference>
<dbReference type="GO" id="GO:0046872">
    <property type="term" value="F:metal ion binding"/>
    <property type="evidence" value="ECO:0007669"/>
    <property type="project" value="UniProtKB-KW"/>
</dbReference>
<dbReference type="RefSeq" id="WP_092592187.1">
    <property type="nucleotide sequence ID" value="NZ_FMWL01000016.1"/>
</dbReference>
<reference evidence="7 8" key="1">
    <citation type="submission" date="2016-10" db="EMBL/GenBank/DDBJ databases">
        <authorList>
            <person name="de Groot N.N."/>
        </authorList>
    </citation>
    <scope>NUCLEOTIDE SEQUENCE [LARGE SCALE GENOMIC DNA]</scope>
    <source>
        <strain evidence="7 8">DSM 2784</strain>
    </source>
</reference>
<dbReference type="InterPro" id="IPR001041">
    <property type="entry name" value="2Fe-2S_ferredoxin-type"/>
</dbReference>
<keyword evidence="1" id="KW-0001">2Fe-2S</keyword>
<keyword evidence="2" id="KW-0479">Metal-binding</keyword>
<dbReference type="GO" id="GO:0016491">
    <property type="term" value="F:oxidoreductase activity"/>
    <property type="evidence" value="ECO:0007669"/>
    <property type="project" value="UniProtKB-KW"/>
</dbReference>
<dbReference type="InterPro" id="IPR006058">
    <property type="entry name" value="2Fe2S_fd_BS"/>
</dbReference>
<keyword evidence="3" id="KW-0560">Oxidoreductase</keyword>
<evidence type="ECO:0000256" key="3">
    <source>
        <dbReference type="ARBA" id="ARBA00023002"/>
    </source>
</evidence>
<evidence type="ECO:0000256" key="2">
    <source>
        <dbReference type="ARBA" id="ARBA00022723"/>
    </source>
</evidence>
<dbReference type="EMBL" id="FMWL01000016">
    <property type="protein sequence ID" value="SCZ81078.1"/>
    <property type="molecule type" value="Genomic_DNA"/>
</dbReference>
<keyword evidence="8" id="KW-1185">Reference proteome</keyword>
<dbReference type="PROSITE" id="PS51085">
    <property type="entry name" value="2FE2S_FER_2"/>
    <property type="match status" value="1"/>
</dbReference>
<evidence type="ECO:0000256" key="4">
    <source>
        <dbReference type="ARBA" id="ARBA00023004"/>
    </source>
</evidence>